<reference evidence="1 2" key="1">
    <citation type="submission" date="2020-04" db="EMBL/GenBank/DDBJ databases">
        <title>Paeniglutamicibacter sp. ANT13_2, a novel actinomycete isolated from sediment in Antarctica.</title>
        <authorList>
            <person name="Sakdapetsiri C."/>
            <person name="Pinyakong O."/>
        </authorList>
    </citation>
    <scope>NUCLEOTIDE SEQUENCE [LARGE SCALE GENOMIC DNA]</scope>
    <source>
        <strain evidence="1 2">ANT13_2</strain>
    </source>
</reference>
<protein>
    <submittedName>
        <fullName evidence="1">Uncharacterized protein</fullName>
    </submittedName>
</protein>
<dbReference type="RefSeq" id="WP_168153617.1">
    <property type="nucleotide sequence ID" value="NZ_JAAWVT010000021.1"/>
</dbReference>
<dbReference type="EMBL" id="JAAWVT010000021">
    <property type="protein sequence ID" value="NKG22887.1"/>
    <property type="molecule type" value="Genomic_DNA"/>
</dbReference>
<keyword evidence="2" id="KW-1185">Reference proteome</keyword>
<evidence type="ECO:0000313" key="1">
    <source>
        <dbReference type="EMBL" id="NKG22887.1"/>
    </source>
</evidence>
<comment type="caution">
    <text evidence="1">The sequence shown here is derived from an EMBL/GenBank/DDBJ whole genome shotgun (WGS) entry which is preliminary data.</text>
</comment>
<organism evidence="1 2">
    <name type="scientific">Paeniglutamicibacter terrestris</name>
    <dbReference type="NCBI Taxonomy" id="2723403"/>
    <lineage>
        <taxon>Bacteria</taxon>
        <taxon>Bacillati</taxon>
        <taxon>Actinomycetota</taxon>
        <taxon>Actinomycetes</taxon>
        <taxon>Micrococcales</taxon>
        <taxon>Micrococcaceae</taxon>
        <taxon>Paeniglutamicibacter</taxon>
    </lineage>
</organism>
<sequence>MSEPSSFKIEATVEEQLDYFSEVKRKAAVPRELEVHVPSAPLEQEQVPHESE</sequence>
<dbReference type="Proteomes" id="UP000746595">
    <property type="component" value="Unassembled WGS sequence"/>
</dbReference>
<gene>
    <name evidence="1" type="ORF">HED64_19565</name>
</gene>
<evidence type="ECO:0000313" key="2">
    <source>
        <dbReference type="Proteomes" id="UP000746595"/>
    </source>
</evidence>
<proteinExistence type="predicted"/>
<name>A0ABX1G9D7_9MICC</name>
<accession>A0ABX1G9D7</accession>